<dbReference type="AlphaFoldDB" id="A0A9X2EDF6"/>
<dbReference type="Proteomes" id="UP001139157">
    <property type="component" value="Unassembled WGS sequence"/>
</dbReference>
<keyword evidence="1" id="KW-1133">Transmembrane helix</keyword>
<accession>A0A9X2EDF6</accession>
<evidence type="ECO:0000313" key="2">
    <source>
        <dbReference type="EMBL" id="MCM6778872.1"/>
    </source>
</evidence>
<keyword evidence="1" id="KW-0472">Membrane</keyword>
<feature type="transmembrane region" description="Helical" evidence="1">
    <location>
        <begin position="7"/>
        <end position="29"/>
    </location>
</feature>
<gene>
    <name evidence="2" type="ORF">NDR86_35880</name>
</gene>
<keyword evidence="3" id="KW-1185">Reference proteome</keyword>
<dbReference type="EMBL" id="JAMRXG010000028">
    <property type="protein sequence ID" value="MCM6778872.1"/>
    <property type="molecule type" value="Genomic_DNA"/>
</dbReference>
<evidence type="ECO:0000256" key="1">
    <source>
        <dbReference type="SAM" id="Phobius"/>
    </source>
</evidence>
<feature type="transmembrane region" description="Helical" evidence="1">
    <location>
        <begin position="35"/>
        <end position="59"/>
    </location>
</feature>
<name>A0A9X2EDF6_9NOCA</name>
<sequence length="63" mass="6561">MKPLSPLAFRVFSVVCGFLIVICLLTPMLVNGAGFSGIIGWALAGGLLAVWIASAVSVWRGGR</sequence>
<keyword evidence="1" id="KW-0812">Transmembrane</keyword>
<dbReference type="RefSeq" id="WP_251918571.1">
    <property type="nucleotide sequence ID" value="NZ_JAMRXG010000028.1"/>
</dbReference>
<organism evidence="2 3">
    <name type="scientific">Nocardia pulmonis</name>
    <dbReference type="NCBI Taxonomy" id="2951408"/>
    <lineage>
        <taxon>Bacteria</taxon>
        <taxon>Bacillati</taxon>
        <taxon>Actinomycetota</taxon>
        <taxon>Actinomycetes</taxon>
        <taxon>Mycobacteriales</taxon>
        <taxon>Nocardiaceae</taxon>
        <taxon>Nocardia</taxon>
    </lineage>
</organism>
<comment type="caution">
    <text evidence="2">The sequence shown here is derived from an EMBL/GenBank/DDBJ whole genome shotgun (WGS) entry which is preliminary data.</text>
</comment>
<protein>
    <submittedName>
        <fullName evidence="2">Uncharacterized protein</fullName>
    </submittedName>
</protein>
<proteinExistence type="predicted"/>
<evidence type="ECO:0000313" key="3">
    <source>
        <dbReference type="Proteomes" id="UP001139157"/>
    </source>
</evidence>
<reference evidence="2" key="1">
    <citation type="submission" date="2022-06" db="EMBL/GenBank/DDBJ databases">
        <title>Novel species in genus nocardia.</title>
        <authorList>
            <person name="Li F."/>
        </authorList>
    </citation>
    <scope>NUCLEOTIDE SEQUENCE</scope>
    <source>
        <strain evidence="2">CDC141</strain>
    </source>
</reference>